<dbReference type="EMBL" id="CP065682">
    <property type="protein sequence ID" value="QPS33465.1"/>
    <property type="molecule type" value="Genomic_DNA"/>
</dbReference>
<feature type="transmembrane region" description="Helical" evidence="2">
    <location>
        <begin position="64"/>
        <end position="85"/>
    </location>
</feature>
<evidence type="ECO:0000256" key="1">
    <source>
        <dbReference type="SAM" id="MobiDB-lite"/>
    </source>
</evidence>
<keyword evidence="2" id="KW-0472">Membrane</keyword>
<dbReference type="Proteomes" id="UP000594979">
    <property type="component" value="Chromosome"/>
</dbReference>
<organism evidence="3 4">
    <name type="scientific">Brevibacterium casei</name>
    <dbReference type="NCBI Taxonomy" id="33889"/>
    <lineage>
        <taxon>Bacteria</taxon>
        <taxon>Bacillati</taxon>
        <taxon>Actinomycetota</taxon>
        <taxon>Actinomycetes</taxon>
        <taxon>Micrococcales</taxon>
        <taxon>Brevibacteriaceae</taxon>
        <taxon>Brevibacterium</taxon>
    </lineage>
</organism>
<keyword evidence="2" id="KW-1133">Transmembrane helix</keyword>
<dbReference type="RefSeq" id="WP_197931913.1">
    <property type="nucleotide sequence ID" value="NZ_CP065682.1"/>
</dbReference>
<feature type="compositionally biased region" description="Acidic residues" evidence="1">
    <location>
        <begin position="113"/>
        <end position="151"/>
    </location>
</feature>
<evidence type="ECO:0000256" key="2">
    <source>
        <dbReference type="SAM" id="Phobius"/>
    </source>
</evidence>
<sequence>MKIITTPNASATQTEHPARAAVRTFIQAWIPGIIAGLIVVPEIVRIVLDEFTRSNVEPPEQLRLILVAIATGAALVSSVIARVMAIPDVERALRKLGLGAAPTDPDFGNWDGLDSEDVEPVGDGADDPDDTLPDPQVDGDADPEGEPDEDGYTATTAYRPETTGDADPTGPADTPSH</sequence>
<feature type="transmembrane region" description="Helical" evidence="2">
    <location>
        <begin position="20"/>
        <end position="44"/>
    </location>
</feature>
<accession>A0A7T2TGK9</accession>
<feature type="region of interest" description="Disordered" evidence="1">
    <location>
        <begin position="100"/>
        <end position="177"/>
    </location>
</feature>
<dbReference type="KEGG" id="bcau:I6G59_16275"/>
<protein>
    <submittedName>
        <fullName evidence="3">Uncharacterized protein</fullName>
    </submittedName>
</protein>
<dbReference type="AlphaFoldDB" id="A0A7T2TGK9"/>
<gene>
    <name evidence="3" type="ORF">I6G59_16275</name>
</gene>
<proteinExistence type="predicted"/>
<name>A0A7T2TGK9_9MICO</name>
<evidence type="ECO:0000313" key="3">
    <source>
        <dbReference type="EMBL" id="QPS33465.1"/>
    </source>
</evidence>
<keyword evidence="2" id="KW-0812">Transmembrane</keyword>
<evidence type="ECO:0000313" key="4">
    <source>
        <dbReference type="Proteomes" id="UP000594979"/>
    </source>
</evidence>
<reference evidence="3 4" key="1">
    <citation type="submission" date="2020-12" db="EMBL/GenBank/DDBJ databases">
        <title>FDA dAtabase for Regulatory Grade micrObial Sequences (FDA-ARGOS): Supporting development and validation of Infectious Disease Dx tests.</title>
        <authorList>
            <person name="Sproer C."/>
            <person name="Gronow S."/>
            <person name="Severitt S."/>
            <person name="Schroder I."/>
            <person name="Tallon L."/>
            <person name="Sadzewicz L."/>
            <person name="Zhao X."/>
            <person name="Boylan J."/>
            <person name="Ott S."/>
            <person name="Bowen H."/>
            <person name="Vavikolanu K."/>
            <person name="Mehta A."/>
            <person name="Aluvathingal J."/>
            <person name="Nadendla S."/>
            <person name="Lowell S."/>
            <person name="Myers T."/>
            <person name="Yan Y."/>
            <person name="Sichtig H."/>
        </authorList>
    </citation>
    <scope>NUCLEOTIDE SEQUENCE [LARGE SCALE GENOMIC DNA]</scope>
    <source>
        <strain evidence="3 4">FDAARGOS_902</strain>
    </source>
</reference>